<dbReference type="GO" id="GO:0033194">
    <property type="term" value="P:response to hydroperoxide"/>
    <property type="evidence" value="ECO:0007669"/>
    <property type="project" value="TreeGrafter"/>
</dbReference>
<name>A0A1H0JV01_9BACT</name>
<comment type="similarity">
    <text evidence="1">Belongs to the UPF0246 family.</text>
</comment>
<keyword evidence="3" id="KW-1185">Reference proteome</keyword>
<dbReference type="AlphaFoldDB" id="A0A1H0JV01"/>
<evidence type="ECO:0000313" key="2">
    <source>
        <dbReference type="EMBL" id="SDO47556.1"/>
    </source>
</evidence>
<dbReference type="Pfam" id="PF03883">
    <property type="entry name" value="H2O2_YaaD"/>
    <property type="match status" value="1"/>
</dbReference>
<dbReference type="HAMAP" id="MF_00652">
    <property type="entry name" value="UPF0246"/>
    <property type="match status" value="1"/>
</dbReference>
<accession>A0A1H0JV01</accession>
<dbReference type="OrthoDB" id="9777133at2"/>
<protein>
    <recommendedName>
        <fullName evidence="1">UPF0246 protein SAMN05660330_00336</fullName>
    </recommendedName>
</protein>
<proteinExistence type="inferred from homology"/>
<evidence type="ECO:0000256" key="1">
    <source>
        <dbReference type="HAMAP-Rule" id="MF_00652"/>
    </source>
</evidence>
<dbReference type="NCBIfam" id="NF002542">
    <property type="entry name" value="PRK02101.1-3"/>
    <property type="match status" value="1"/>
</dbReference>
<reference evidence="2 3" key="1">
    <citation type="submission" date="2016-10" db="EMBL/GenBank/DDBJ databases">
        <authorList>
            <person name="de Groot N.N."/>
        </authorList>
    </citation>
    <scope>NUCLEOTIDE SEQUENCE [LARGE SCALE GENOMIC DNA]</scope>
    <source>
        <strain evidence="2 3">DSM 12130</strain>
    </source>
</reference>
<dbReference type="RefSeq" id="WP_092219128.1">
    <property type="nucleotide sequence ID" value="NZ_FNJI01000002.1"/>
</dbReference>
<organism evidence="2 3">
    <name type="scientific">Desulforhopalus singaporensis</name>
    <dbReference type="NCBI Taxonomy" id="91360"/>
    <lineage>
        <taxon>Bacteria</taxon>
        <taxon>Pseudomonadati</taxon>
        <taxon>Thermodesulfobacteriota</taxon>
        <taxon>Desulfobulbia</taxon>
        <taxon>Desulfobulbales</taxon>
        <taxon>Desulfocapsaceae</taxon>
        <taxon>Desulforhopalus</taxon>
    </lineage>
</organism>
<dbReference type="PANTHER" id="PTHR30283">
    <property type="entry name" value="PEROXIDE STRESS RESPONSE PROTEIN YAAA"/>
    <property type="match status" value="1"/>
</dbReference>
<dbReference type="STRING" id="91360.SAMN05660330_00336"/>
<sequence length="258" mass="29181">MLLITAPSKTQHPEVREDKISTIPLLLDKTQQLIARLQQMSYQELAGLLKTSDRLRRSTIAKINAFSLPFTQKNSCPAIFTFKGDSYDAITPHSYSTEELAYCQDHLLILSGLYGLLRPLDLMQSYRLEMGAKLEISGYSNLYQFWKKEVTAELDRLVAGHREKTVVNLASAEYAKVIDTGQLGSAFITIVFRQHHDGRIKTIPIHAKRARGQMIHFAITNRIEAPEKLKEFNSDGYVYSQADSSPASWVFIRQGKSA</sequence>
<dbReference type="InterPro" id="IPR005583">
    <property type="entry name" value="YaaA"/>
</dbReference>
<dbReference type="EMBL" id="FNJI01000002">
    <property type="protein sequence ID" value="SDO47556.1"/>
    <property type="molecule type" value="Genomic_DNA"/>
</dbReference>
<evidence type="ECO:0000313" key="3">
    <source>
        <dbReference type="Proteomes" id="UP000199073"/>
    </source>
</evidence>
<dbReference type="Proteomes" id="UP000199073">
    <property type="component" value="Unassembled WGS sequence"/>
</dbReference>
<gene>
    <name evidence="2" type="ORF">SAMN05660330_00336</name>
</gene>
<dbReference type="PANTHER" id="PTHR30283:SF4">
    <property type="entry name" value="PEROXIDE STRESS RESISTANCE PROTEIN YAAA"/>
    <property type="match status" value="1"/>
</dbReference>
<dbReference type="GO" id="GO:0005829">
    <property type="term" value="C:cytosol"/>
    <property type="evidence" value="ECO:0007669"/>
    <property type="project" value="TreeGrafter"/>
</dbReference>